<dbReference type="Proteomes" id="UP000657006">
    <property type="component" value="Unassembled WGS sequence"/>
</dbReference>
<keyword evidence="1" id="KW-1133">Transmembrane helix</keyword>
<proteinExistence type="predicted"/>
<organism evidence="2 3">
    <name type="scientific">Bianquea renquensis</name>
    <dbReference type="NCBI Taxonomy" id="2763661"/>
    <lineage>
        <taxon>Bacteria</taxon>
        <taxon>Bacillati</taxon>
        <taxon>Bacillota</taxon>
        <taxon>Clostridia</taxon>
        <taxon>Eubacteriales</taxon>
        <taxon>Bianqueaceae</taxon>
        <taxon>Bianquea</taxon>
    </lineage>
</organism>
<dbReference type="RefSeq" id="WP_177720034.1">
    <property type="nucleotide sequence ID" value="NZ_JACRSQ010000009.1"/>
</dbReference>
<name>A0A926DTA5_9FIRM</name>
<feature type="transmembrane region" description="Helical" evidence="1">
    <location>
        <begin position="80"/>
        <end position="99"/>
    </location>
</feature>
<gene>
    <name evidence="2" type="ORF">H8730_07580</name>
</gene>
<accession>A0A926DTA5</accession>
<feature type="transmembrane region" description="Helical" evidence="1">
    <location>
        <begin position="18"/>
        <end position="36"/>
    </location>
</feature>
<protein>
    <submittedName>
        <fullName evidence="2">Uncharacterized protein</fullName>
    </submittedName>
</protein>
<feature type="transmembrane region" description="Helical" evidence="1">
    <location>
        <begin position="111"/>
        <end position="129"/>
    </location>
</feature>
<dbReference type="EMBL" id="JACRSQ010000009">
    <property type="protein sequence ID" value="MBC8543402.1"/>
    <property type="molecule type" value="Genomic_DNA"/>
</dbReference>
<reference evidence="2" key="1">
    <citation type="submission" date="2020-08" db="EMBL/GenBank/DDBJ databases">
        <title>Genome public.</title>
        <authorList>
            <person name="Liu C."/>
            <person name="Sun Q."/>
        </authorList>
    </citation>
    <scope>NUCLEOTIDE SEQUENCE</scope>
    <source>
        <strain evidence="2">NSJ-32</strain>
    </source>
</reference>
<keyword evidence="1" id="KW-0812">Transmembrane</keyword>
<evidence type="ECO:0000313" key="3">
    <source>
        <dbReference type="Proteomes" id="UP000657006"/>
    </source>
</evidence>
<feature type="transmembrane region" description="Helical" evidence="1">
    <location>
        <begin position="42"/>
        <end position="68"/>
    </location>
</feature>
<keyword evidence="3" id="KW-1185">Reference proteome</keyword>
<sequence>MYISDIDFIKQAAKTSSVYLLISLFCALFGAVYEMFSHEVYSFYMIYAFVFPLAGGALPFLILSILLFHIRWYPGTIGRNLYHSGIATLTVGSIVQGILDIYGTTNRLTRIDWYMGISLLVAGMALAFIKPVTVGHSKQSG</sequence>
<evidence type="ECO:0000313" key="2">
    <source>
        <dbReference type="EMBL" id="MBC8543402.1"/>
    </source>
</evidence>
<evidence type="ECO:0000256" key="1">
    <source>
        <dbReference type="SAM" id="Phobius"/>
    </source>
</evidence>
<comment type="caution">
    <text evidence="2">The sequence shown here is derived from an EMBL/GenBank/DDBJ whole genome shotgun (WGS) entry which is preliminary data.</text>
</comment>
<dbReference type="AlphaFoldDB" id="A0A926DTA5"/>
<keyword evidence="1" id="KW-0472">Membrane</keyword>